<dbReference type="PROSITE" id="PS50932">
    <property type="entry name" value="HTH_LACI_2"/>
    <property type="match status" value="1"/>
</dbReference>
<sequence>MDKPARASRVTIRTVAADAGVSVAAVSKVLRNAYGVSDSLKQKVMTSIDKLGYRPSTAARGMRGRTFTIGVLLVGMDNPFLPPLVSSFKQAMGKEGYNTLIGVGEARTHVESALIDSMIDMRIDGLLLIAPRISGATLDHYAGQVPISVIGHHENTAKTFDTTNVDDFSGGRAATEALIKKGYRDIAMLCLKHSKRRDGEVWYERERGYHAAMQEAGLENFSRIVRIAERPDEMQPQLLTLLEEPGRPEAFFCWSDIHGVPLINAARMKGLRIPGDLGLISYDNTAPAGLPLIGLASIDQNPTILGQCAADQLLSRLKGRAEASHAVIEPELIIRKSF</sequence>
<evidence type="ECO:0000313" key="6">
    <source>
        <dbReference type="EMBL" id="TCT32660.1"/>
    </source>
</evidence>
<dbReference type="GO" id="GO:0000976">
    <property type="term" value="F:transcription cis-regulatory region binding"/>
    <property type="evidence" value="ECO:0007669"/>
    <property type="project" value="TreeGrafter"/>
</dbReference>
<dbReference type="PANTHER" id="PTHR30146">
    <property type="entry name" value="LACI-RELATED TRANSCRIPTIONAL REPRESSOR"/>
    <property type="match status" value="1"/>
</dbReference>
<dbReference type="Gene3D" id="1.10.260.40">
    <property type="entry name" value="lambda repressor-like DNA-binding domains"/>
    <property type="match status" value="1"/>
</dbReference>
<dbReference type="EMBL" id="SMAR01000038">
    <property type="protein sequence ID" value="TCT32660.1"/>
    <property type="molecule type" value="Genomic_DNA"/>
</dbReference>
<dbReference type="AlphaFoldDB" id="A0A4R3NGF9"/>
<evidence type="ECO:0000313" key="7">
    <source>
        <dbReference type="Proteomes" id="UP000295097"/>
    </source>
</evidence>
<evidence type="ECO:0000256" key="4">
    <source>
        <dbReference type="ARBA" id="ARBA00023163"/>
    </source>
</evidence>
<name>A0A4R3NGF9_9HYPH</name>
<dbReference type="Pfam" id="PF00356">
    <property type="entry name" value="LacI"/>
    <property type="match status" value="1"/>
</dbReference>
<keyword evidence="4" id="KW-0804">Transcription</keyword>
<dbReference type="SUPFAM" id="SSF47413">
    <property type="entry name" value="lambda repressor-like DNA-binding domains"/>
    <property type="match status" value="1"/>
</dbReference>
<keyword evidence="3" id="KW-0238">DNA-binding</keyword>
<dbReference type="Pfam" id="PF13377">
    <property type="entry name" value="Peripla_BP_3"/>
    <property type="match status" value="1"/>
</dbReference>
<dbReference type="CDD" id="cd01392">
    <property type="entry name" value="HTH_LacI"/>
    <property type="match status" value="1"/>
</dbReference>
<dbReference type="RefSeq" id="WP_132313843.1">
    <property type="nucleotide sequence ID" value="NZ_SMAR01000038.1"/>
</dbReference>
<evidence type="ECO:0000256" key="1">
    <source>
        <dbReference type="ARBA" id="ARBA00022491"/>
    </source>
</evidence>
<dbReference type="InterPro" id="IPR028082">
    <property type="entry name" value="Peripla_BP_I"/>
</dbReference>
<dbReference type="Proteomes" id="UP000295097">
    <property type="component" value="Unassembled WGS sequence"/>
</dbReference>
<evidence type="ECO:0000256" key="2">
    <source>
        <dbReference type="ARBA" id="ARBA00023015"/>
    </source>
</evidence>
<organism evidence="6 7">
    <name type="scientific">Martelella mediterranea</name>
    <dbReference type="NCBI Taxonomy" id="293089"/>
    <lineage>
        <taxon>Bacteria</taxon>
        <taxon>Pseudomonadati</taxon>
        <taxon>Pseudomonadota</taxon>
        <taxon>Alphaproteobacteria</taxon>
        <taxon>Hyphomicrobiales</taxon>
        <taxon>Aurantimonadaceae</taxon>
        <taxon>Martelella</taxon>
    </lineage>
</organism>
<evidence type="ECO:0000256" key="3">
    <source>
        <dbReference type="ARBA" id="ARBA00023125"/>
    </source>
</evidence>
<dbReference type="InterPro" id="IPR046335">
    <property type="entry name" value="LacI/GalR-like_sensor"/>
</dbReference>
<dbReference type="SMART" id="SM00354">
    <property type="entry name" value="HTH_LACI"/>
    <property type="match status" value="1"/>
</dbReference>
<dbReference type="SUPFAM" id="SSF53822">
    <property type="entry name" value="Periplasmic binding protein-like I"/>
    <property type="match status" value="1"/>
</dbReference>
<keyword evidence="1" id="KW-0678">Repressor</keyword>
<reference evidence="6 7" key="1">
    <citation type="submission" date="2019-03" db="EMBL/GenBank/DDBJ databases">
        <title>Freshwater and sediment microbial communities from various areas in North America, analyzing microbe dynamics in response to fracking.</title>
        <authorList>
            <person name="Lamendella R."/>
        </authorList>
    </citation>
    <scope>NUCLEOTIDE SEQUENCE [LARGE SCALE GENOMIC DNA]</scope>
    <source>
        <strain evidence="6 7">175.2</strain>
    </source>
</reference>
<feature type="domain" description="HTH lacI-type" evidence="5">
    <location>
        <begin position="10"/>
        <end position="64"/>
    </location>
</feature>
<gene>
    <name evidence="6" type="ORF">EDC90_10389</name>
</gene>
<dbReference type="PANTHER" id="PTHR30146:SF148">
    <property type="entry name" value="HTH-TYPE TRANSCRIPTIONAL REPRESSOR PURR-RELATED"/>
    <property type="match status" value="1"/>
</dbReference>
<keyword evidence="2" id="KW-0805">Transcription regulation</keyword>
<dbReference type="Gene3D" id="3.40.50.2300">
    <property type="match status" value="2"/>
</dbReference>
<accession>A0A4R3NGF9</accession>
<dbReference type="InterPro" id="IPR000843">
    <property type="entry name" value="HTH_LacI"/>
</dbReference>
<dbReference type="GO" id="GO:0003700">
    <property type="term" value="F:DNA-binding transcription factor activity"/>
    <property type="evidence" value="ECO:0007669"/>
    <property type="project" value="TreeGrafter"/>
</dbReference>
<comment type="caution">
    <text evidence="6">The sequence shown here is derived from an EMBL/GenBank/DDBJ whole genome shotgun (WGS) entry which is preliminary data.</text>
</comment>
<dbReference type="OrthoDB" id="8433438at2"/>
<dbReference type="InterPro" id="IPR010982">
    <property type="entry name" value="Lambda_DNA-bd_dom_sf"/>
</dbReference>
<proteinExistence type="predicted"/>
<dbReference type="CDD" id="cd06267">
    <property type="entry name" value="PBP1_LacI_sugar_binding-like"/>
    <property type="match status" value="1"/>
</dbReference>
<evidence type="ECO:0000259" key="5">
    <source>
        <dbReference type="PROSITE" id="PS50932"/>
    </source>
</evidence>
<keyword evidence="7" id="KW-1185">Reference proteome</keyword>
<protein>
    <submittedName>
        <fullName evidence="6">LacI family transcriptional regulator</fullName>
    </submittedName>
</protein>